<protein>
    <submittedName>
        <fullName evidence="1">Uncharacterized protein</fullName>
    </submittedName>
</protein>
<dbReference type="Proteomes" id="UP000430519">
    <property type="component" value="Unassembled WGS sequence"/>
</dbReference>
<name>A0A6I4YNV7_9DEIO</name>
<proteinExistence type="predicted"/>
<sequence length="114" mass="12912">MSALVTLTALLAATSTEWCSAQVYRSYSLGVSYRAAVIPDQACLDRGGVLRLRKVSTMSLKPFQPQKPNGSEQYGGLWGWNVTARGSQLPTSELWTLYSWQWQRWDGRRWVVAR</sequence>
<dbReference type="AlphaFoldDB" id="A0A6I4YNV7"/>
<reference evidence="1 2" key="1">
    <citation type="submission" date="2019-11" db="EMBL/GenBank/DDBJ databases">
        <title>Genome sequence of Deinococcus xianganensis Y35, AI-2 producing algicidal bacterium, isolated from lake water.</title>
        <authorList>
            <person name="Li Y."/>
        </authorList>
    </citation>
    <scope>NUCLEOTIDE SEQUENCE [LARGE SCALE GENOMIC DNA]</scope>
    <source>
        <strain evidence="1 2">Y35</strain>
    </source>
</reference>
<organism evidence="1 2">
    <name type="scientific">Deinococcus xianganensis</name>
    <dbReference type="NCBI Taxonomy" id="1507289"/>
    <lineage>
        <taxon>Bacteria</taxon>
        <taxon>Thermotogati</taxon>
        <taxon>Deinococcota</taxon>
        <taxon>Deinococci</taxon>
        <taxon>Deinococcales</taxon>
        <taxon>Deinococcaceae</taxon>
        <taxon>Deinococcus</taxon>
    </lineage>
</organism>
<evidence type="ECO:0000313" key="1">
    <source>
        <dbReference type="EMBL" id="MXV21781.1"/>
    </source>
</evidence>
<evidence type="ECO:0000313" key="2">
    <source>
        <dbReference type="Proteomes" id="UP000430519"/>
    </source>
</evidence>
<gene>
    <name evidence="1" type="ORF">GLX28_19355</name>
</gene>
<dbReference type="EMBL" id="WVHK01000131">
    <property type="protein sequence ID" value="MXV21781.1"/>
    <property type="molecule type" value="Genomic_DNA"/>
</dbReference>
<comment type="caution">
    <text evidence="1">The sequence shown here is derived from an EMBL/GenBank/DDBJ whole genome shotgun (WGS) entry which is preliminary data.</text>
</comment>
<accession>A0A6I4YNV7</accession>
<keyword evidence="2" id="KW-1185">Reference proteome</keyword>
<dbReference type="RefSeq" id="WP_160982258.1">
    <property type="nucleotide sequence ID" value="NZ_WVHK01000131.1"/>
</dbReference>